<dbReference type="InterPro" id="IPR024422">
    <property type="entry name" value="Protein_unknown_function_OB"/>
</dbReference>
<keyword evidence="1" id="KW-0812">Transmembrane</keyword>
<evidence type="ECO:0000313" key="3">
    <source>
        <dbReference type="Proteomes" id="UP000012024"/>
    </source>
</evidence>
<accession>M7MGV1</accession>
<dbReference type="RefSeq" id="WP_007648621.1">
    <property type="nucleotide sequence ID" value="NZ_ANLA01000007.1"/>
</dbReference>
<evidence type="ECO:0000256" key="1">
    <source>
        <dbReference type="SAM" id="Phobius"/>
    </source>
</evidence>
<organism evidence="2 3">
    <name type="scientific">Xanthomarina gelatinilytica</name>
    <dbReference type="NCBI Taxonomy" id="1137281"/>
    <lineage>
        <taxon>Bacteria</taxon>
        <taxon>Pseudomonadati</taxon>
        <taxon>Bacteroidota</taxon>
        <taxon>Flavobacteriia</taxon>
        <taxon>Flavobacteriales</taxon>
        <taxon>Flavobacteriaceae</taxon>
        <taxon>Xanthomarina</taxon>
    </lineage>
</organism>
<dbReference type="OrthoDB" id="1449127at2"/>
<comment type="caution">
    <text evidence="2">The sequence shown here is derived from an EMBL/GenBank/DDBJ whole genome shotgun (WGS) entry which is preliminary data.</text>
</comment>
<proteinExistence type="predicted"/>
<evidence type="ECO:0000313" key="2">
    <source>
        <dbReference type="EMBL" id="EMQ95482.1"/>
    </source>
</evidence>
<dbReference type="GeneID" id="98641071"/>
<keyword evidence="1" id="KW-1133">Transmembrane helix</keyword>
<dbReference type="Pfam" id="PF12869">
    <property type="entry name" value="tRNA_anti-like"/>
    <property type="match status" value="1"/>
</dbReference>
<reference evidence="2 3" key="1">
    <citation type="submission" date="2012-12" db="EMBL/GenBank/DDBJ databases">
        <title>Genome assembly of Formosa sp. AK20.</title>
        <authorList>
            <person name="Kumar R."/>
            <person name="Khatri I."/>
            <person name="Vaidya B."/>
            <person name="Subramanian S."/>
            <person name="Pinnaka A."/>
        </authorList>
    </citation>
    <scope>NUCLEOTIDE SEQUENCE [LARGE SCALE GENOMIC DNA]</scope>
    <source>
        <strain evidence="2 3">AK20</strain>
    </source>
</reference>
<dbReference type="AlphaFoldDB" id="M7MGV1"/>
<dbReference type="EMBL" id="ANLA01000007">
    <property type="protein sequence ID" value="EMQ95482.1"/>
    <property type="molecule type" value="Genomic_DNA"/>
</dbReference>
<keyword evidence="1" id="KW-0472">Membrane</keyword>
<feature type="transmembrane region" description="Helical" evidence="1">
    <location>
        <begin position="6"/>
        <end position="25"/>
    </location>
</feature>
<dbReference type="PATRIC" id="fig|1137281.3.peg.1165"/>
<name>M7MGV1_9FLAO</name>
<keyword evidence="3" id="KW-1185">Reference proteome</keyword>
<gene>
    <name evidence="2" type="ORF">D778_02576</name>
</gene>
<protein>
    <submittedName>
        <fullName evidence="2">Uncharacterized protein</fullName>
    </submittedName>
</protein>
<dbReference type="Proteomes" id="UP000012024">
    <property type="component" value="Unassembled WGS sequence"/>
</dbReference>
<sequence>MKAKTVRTVILILLLQLTGFCIIYYKQMLKPPTPITYIEKEYSIDAKAIYMEFQSDNKAFDEKYLNKIVGITGIVTAVKDSLIILNNKIVCIPNLKFRTLKINQPIKIKGRYIGYDELFDNIKINECIIESF</sequence>